<feature type="compositionally biased region" description="Polar residues" evidence="6">
    <location>
        <begin position="443"/>
        <end position="476"/>
    </location>
</feature>
<reference evidence="8" key="1">
    <citation type="submission" date="2021-07" db="EMBL/GenBank/DDBJ databases">
        <title>Draft genome of Mortierella alpina, strain LL118, isolated from an aspen leaf litter sample.</title>
        <authorList>
            <person name="Yang S."/>
            <person name="Vinatzer B.A."/>
        </authorList>
    </citation>
    <scope>NUCLEOTIDE SEQUENCE</scope>
    <source>
        <strain evidence="8">LL118</strain>
    </source>
</reference>
<dbReference type="GO" id="GO:0003677">
    <property type="term" value="F:DNA binding"/>
    <property type="evidence" value="ECO:0007669"/>
    <property type="project" value="InterPro"/>
</dbReference>
<evidence type="ECO:0000313" key="9">
    <source>
        <dbReference type="Proteomes" id="UP000717515"/>
    </source>
</evidence>
<feature type="region of interest" description="Disordered" evidence="6">
    <location>
        <begin position="1125"/>
        <end position="1148"/>
    </location>
</feature>
<evidence type="ECO:0000256" key="2">
    <source>
        <dbReference type="ARBA" id="ARBA00022723"/>
    </source>
</evidence>
<dbReference type="InterPro" id="IPR050815">
    <property type="entry name" value="TF_fung"/>
</dbReference>
<feature type="compositionally biased region" description="Basic and acidic residues" evidence="6">
    <location>
        <begin position="905"/>
        <end position="923"/>
    </location>
</feature>
<feature type="region of interest" description="Disordered" evidence="6">
    <location>
        <begin position="876"/>
        <end position="998"/>
    </location>
</feature>
<evidence type="ECO:0000256" key="5">
    <source>
        <dbReference type="ARBA" id="ARBA00023242"/>
    </source>
</evidence>
<evidence type="ECO:0000256" key="4">
    <source>
        <dbReference type="ARBA" id="ARBA00023163"/>
    </source>
</evidence>
<evidence type="ECO:0000313" key="8">
    <source>
        <dbReference type="EMBL" id="KAG9323250.1"/>
    </source>
</evidence>
<keyword evidence="2" id="KW-0479">Metal-binding</keyword>
<dbReference type="PROSITE" id="PS50048">
    <property type="entry name" value="ZN2_CY6_FUNGAL_2"/>
    <property type="match status" value="1"/>
</dbReference>
<evidence type="ECO:0000256" key="1">
    <source>
        <dbReference type="ARBA" id="ARBA00004123"/>
    </source>
</evidence>
<feature type="domain" description="Zn(2)-C6 fungal-type" evidence="7">
    <location>
        <begin position="71"/>
        <end position="101"/>
    </location>
</feature>
<sequence>MPKHSSSSSSSRKTALPPQDHRHSSESGAEEDHDDHDDQDDDLDQDQDQDEGRPRLNGGSAPIKRKRLTQACDPCRKKKIKCDGLKPSCANCAKLSLNCTYLPSMKKRGPRQGYIELLEKRLDKMEKMLQHGPNAVDPDLLDAKLRGASEGEADDPDSFTGARTAKPDSLYFGGTSAFSHYNDSNKTMNHPFFQGDKILAATNNMTMTKTRRPIYGIRDEIPRKDILDHLIQLFFDSVYFQFPIIHPATFMKQYREGKVSPNLLNAMCAGVARFSNHPDVATTPSFLAGEPFATNVRGSLIDAVDVPSVSNVQALILLAMYEYGAARGPRAWMFGGMAIRMAQELGLNREDSSPVFYLKGDWVMRETRRRAFWSCFVMDVLASSSSGRPRMIDQRDCEVLLPSEDNAWHEARPVVTEMLDDDLDSAPNKSSSTEQQQPSPETKQSTPNDRSTDDTSNPASDSAPVGNNGSDSSTTEPRAAEQASHGDNSQSGHSLSSFAYLIRILAVLGKVSQYVNRPRTKNSIPPNEPGSEFAIIDAALKAWLNSVPPHLQYSQTNARMLKDRSEGSLIVFMHVLYHTSVVLLHRPILAADKTSFPMDSNFVETSIARCAEAAGNVSDVLDFVSAQNCPPRVYISSFFAYPVFTTATIHITNAFAQDPAVAAKARRNLSTHVRVLQTMKTYWAMADKFFYIIRDLYSIQSKISSSAANGGIIVPQVVSHNAHDDEDYPNSACNAAKAAEIERGRGKGSGKDKQEVTRHELDGLGAAPRMVINSKLASISSFLKSDSGLIALWRRATEMQVIDKANQEKRKATLAEPSIQKPSVPSINTQEEIEPSTEGEEQREQRIRMNDLEIQEINQEFERQWKSKMLVEQQQQLQQHQQQEDGTGATLVSAESYRSDSGQGRQEEQLNLDKRQTERDDLSNPRAAKLPRTAQPAHAASQGQGRSHSSRKHRSGSNPNTSMDGDAAARNTSSTTAAWTGQPGQPIYQPDASSSATEGNVAAYNHTLVQRPQQLQEFQSQQAFVMQPMLVQPRAPSALDLTQTNEVNQHLLNVYSQQRQQQEALSRTIEMRQNANIQRQQQHLQQQQQQAPVASSLAFGPPGGGGFAPAPSTYLTSSVASIPSQVRADDFQSQQQQQQQQQQQGQQAMFAGTTFAGPPLVYGSSYSHQQAPRVQTEPIDSIFDFAMPLGDLNFLSSSFQMTPMMMQEANNGRGNTMESYPASATTPSRGISGLSSAIPTSGIQPQQPRSQRPQQRARAGSATSSTSAMSPVPSATTSSPATPAVSGSLMMAGAQGGTAGPTDLTPASAKGRDPSHSKSPSQS</sequence>
<proteinExistence type="predicted"/>
<evidence type="ECO:0000256" key="6">
    <source>
        <dbReference type="SAM" id="MobiDB-lite"/>
    </source>
</evidence>
<feature type="compositionally biased region" description="Polar residues" evidence="6">
    <location>
        <begin position="820"/>
        <end position="830"/>
    </location>
</feature>
<keyword evidence="5" id="KW-0539">Nucleus</keyword>
<feature type="compositionally biased region" description="Polar residues" evidence="6">
    <location>
        <begin position="1209"/>
        <end position="1243"/>
    </location>
</feature>
<dbReference type="InterPro" id="IPR036864">
    <property type="entry name" value="Zn2-C6_fun-type_DNA-bd_sf"/>
</dbReference>
<feature type="compositionally biased region" description="Low complexity" evidence="6">
    <location>
        <begin position="1244"/>
        <end position="1288"/>
    </location>
</feature>
<feature type="region of interest" description="Disordered" evidence="6">
    <location>
        <begin position="1"/>
        <end position="64"/>
    </location>
</feature>
<dbReference type="InterPro" id="IPR007219">
    <property type="entry name" value="XnlR_reg_dom"/>
</dbReference>
<dbReference type="Proteomes" id="UP000717515">
    <property type="component" value="Unassembled WGS sequence"/>
</dbReference>
<dbReference type="SMART" id="SM00066">
    <property type="entry name" value="GAL4"/>
    <property type="match status" value="1"/>
</dbReference>
<dbReference type="PANTHER" id="PTHR47338:SF5">
    <property type="entry name" value="ZN(II)2CYS6 TRANSCRIPTION FACTOR (EUROFUNG)"/>
    <property type="match status" value="1"/>
</dbReference>
<feature type="compositionally biased region" description="Low complexity" evidence="6">
    <location>
        <begin position="1"/>
        <end position="11"/>
    </location>
</feature>
<dbReference type="GO" id="GO:0005634">
    <property type="term" value="C:nucleus"/>
    <property type="evidence" value="ECO:0007669"/>
    <property type="project" value="UniProtKB-SubCell"/>
</dbReference>
<dbReference type="SMART" id="SM00906">
    <property type="entry name" value="Fungal_trans"/>
    <property type="match status" value="1"/>
</dbReference>
<feature type="compositionally biased region" description="Low complexity" evidence="6">
    <location>
        <begin position="430"/>
        <end position="442"/>
    </location>
</feature>
<dbReference type="InterPro" id="IPR001138">
    <property type="entry name" value="Zn2Cys6_DnaBD"/>
</dbReference>
<feature type="compositionally biased region" description="Low complexity" evidence="6">
    <location>
        <begin position="1132"/>
        <end position="1147"/>
    </location>
</feature>
<feature type="compositionally biased region" description="Low complexity" evidence="6">
    <location>
        <begin position="1078"/>
        <end position="1090"/>
    </location>
</feature>
<comment type="subcellular location">
    <subcellularLocation>
        <location evidence="1">Nucleus</location>
    </subcellularLocation>
</comment>
<dbReference type="PANTHER" id="PTHR47338">
    <property type="entry name" value="ZN(II)2CYS6 TRANSCRIPTION FACTOR (EUROFUNG)-RELATED"/>
    <property type="match status" value="1"/>
</dbReference>
<gene>
    <name evidence="8" type="ORF">KVV02_000144</name>
</gene>
<keyword evidence="4" id="KW-0804">Transcription</keyword>
<feature type="region of interest" description="Disordered" evidence="6">
    <location>
        <begin position="1076"/>
        <end position="1112"/>
    </location>
</feature>
<dbReference type="PROSITE" id="PS00463">
    <property type="entry name" value="ZN2_CY6_FUNGAL_1"/>
    <property type="match status" value="1"/>
</dbReference>
<dbReference type="EMBL" id="JAIFTL010000109">
    <property type="protein sequence ID" value="KAG9323250.1"/>
    <property type="molecule type" value="Genomic_DNA"/>
</dbReference>
<evidence type="ECO:0000256" key="3">
    <source>
        <dbReference type="ARBA" id="ARBA00023015"/>
    </source>
</evidence>
<evidence type="ECO:0000259" key="7">
    <source>
        <dbReference type="PROSITE" id="PS50048"/>
    </source>
</evidence>
<feature type="region of interest" description="Disordered" evidence="6">
    <location>
        <begin position="808"/>
        <end position="845"/>
    </location>
</feature>
<name>A0A9P8A5N5_MORAP</name>
<feature type="compositionally biased region" description="Low complexity" evidence="6">
    <location>
        <begin position="968"/>
        <end position="980"/>
    </location>
</feature>
<feature type="region of interest" description="Disordered" evidence="6">
    <location>
        <begin position="740"/>
        <end position="762"/>
    </location>
</feature>
<dbReference type="GO" id="GO:0006351">
    <property type="term" value="P:DNA-templated transcription"/>
    <property type="evidence" value="ECO:0007669"/>
    <property type="project" value="InterPro"/>
</dbReference>
<dbReference type="Pfam" id="PF04082">
    <property type="entry name" value="Fungal_trans"/>
    <property type="match status" value="1"/>
</dbReference>
<dbReference type="Gene3D" id="4.10.240.10">
    <property type="entry name" value="Zn(2)-C6 fungal-type DNA-binding domain"/>
    <property type="match status" value="1"/>
</dbReference>
<dbReference type="CDD" id="cd00067">
    <property type="entry name" value="GAL4"/>
    <property type="match status" value="1"/>
</dbReference>
<dbReference type="CDD" id="cd12148">
    <property type="entry name" value="fungal_TF_MHR"/>
    <property type="match status" value="1"/>
</dbReference>
<protein>
    <recommendedName>
        <fullName evidence="7">Zn(2)-C6 fungal-type domain-containing protein</fullName>
    </recommendedName>
</protein>
<accession>A0A9P8A5N5</accession>
<dbReference type="Pfam" id="PF00172">
    <property type="entry name" value="Zn_clus"/>
    <property type="match status" value="1"/>
</dbReference>
<organism evidence="8 9">
    <name type="scientific">Mortierella alpina</name>
    <name type="common">Oleaginous fungus</name>
    <name type="synonym">Mortierella renispora</name>
    <dbReference type="NCBI Taxonomy" id="64518"/>
    <lineage>
        <taxon>Eukaryota</taxon>
        <taxon>Fungi</taxon>
        <taxon>Fungi incertae sedis</taxon>
        <taxon>Mucoromycota</taxon>
        <taxon>Mortierellomycotina</taxon>
        <taxon>Mortierellomycetes</taxon>
        <taxon>Mortierellales</taxon>
        <taxon>Mortierellaceae</taxon>
        <taxon>Mortierella</taxon>
    </lineage>
</organism>
<dbReference type="GO" id="GO:0008270">
    <property type="term" value="F:zinc ion binding"/>
    <property type="evidence" value="ECO:0007669"/>
    <property type="project" value="InterPro"/>
</dbReference>
<dbReference type="GO" id="GO:0000981">
    <property type="term" value="F:DNA-binding transcription factor activity, RNA polymerase II-specific"/>
    <property type="evidence" value="ECO:0007669"/>
    <property type="project" value="InterPro"/>
</dbReference>
<feature type="region of interest" description="Disordered" evidence="6">
    <location>
        <begin position="421"/>
        <end position="492"/>
    </location>
</feature>
<feature type="compositionally biased region" description="Acidic residues" evidence="6">
    <location>
        <begin position="28"/>
        <end position="49"/>
    </location>
</feature>
<dbReference type="SUPFAM" id="SSF57701">
    <property type="entry name" value="Zn2/Cys6 DNA-binding domain"/>
    <property type="match status" value="1"/>
</dbReference>
<comment type="caution">
    <text evidence="8">The sequence shown here is derived from an EMBL/GenBank/DDBJ whole genome shotgun (WGS) entry which is preliminary data.</text>
</comment>
<keyword evidence="3" id="KW-0805">Transcription regulation</keyword>
<feature type="region of interest" description="Disordered" evidence="6">
    <location>
        <begin position="1209"/>
        <end position="1323"/>
    </location>
</feature>